<dbReference type="PROSITE" id="PS50181">
    <property type="entry name" value="FBOX"/>
    <property type="match status" value="1"/>
</dbReference>
<accession>A0AAW0AX55</accession>
<dbReference type="Gene3D" id="3.80.10.10">
    <property type="entry name" value="Ribonuclease Inhibitor"/>
    <property type="match status" value="1"/>
</dbReference>
<dbReference type="SUPFAM" id="SSF52047">
    <property type="entry name" value="RNI-like"/>
    <property type="match status" value="1"/>
</dbReference>
<evidence type="ECO:0000313" key="2">
    <source>
        <dbReference type="EMBL" id="KAK7016756.1"/>
    </source>
</evidence>
<dbReference type="EMBL" id="JAYKXP010000278">
    <property type="protein sequence ID" value="KAK7016756.1"/>
    <property type="molecule type" value="Genomic_DNA"/>
</dbReference>
<organism evidence="2 3">
    <name type="scientific">Paramarasmius palmivorus</name>
    <dbReference type="NCBI Taxonomy" id="297713"/>
    <lineage>
        <taxon>Eukaryota</taxon>
        <taxon>Fungi</taxon>
        <taxon>Dikarya</taxon>
        <taxon>Basidiomycota</taxon>
        <taxon>Agaricomycotina</taxon>
        <taxon>Agaricomycetes</taxon>
        <taxon>Agaricomycetidae</taxon>
        <taxon>Agaricales</taxon>
        <taxon>Marasmiineae</taxon>
        <taxon>Marasmiaceae</taxon>
        <taxon>Paramarasmius</taxon>
    </lineage>
</organism>
<dbReference type="Pfam" id="PF12937">
    <property type="entry name" value="F-box-like"/>
    <property type="match status" value="1"/>
</dbReference>
<protein>
    <recommendedName>
        <fullName evidence="1">F-box domain-containing protein</fullName>
    </recommendedName>
</protein>
<evidence type="ECO:0000313" key="3">
    <source>
        <dbReference type="Proteomes" id="UP001383192"/>
    </source>
</evidence>
<sequence length="488" mass="55634">MNPETVNPEHEPAVHRLPPELLLSIFKLASPPTGINIHPSAIRDQAPWKVGRVCRRWRNIIENSPELWSPLVLDRESLPDSAEAPFWQHFAEIFDVLSNRSAGCQHLELRLVDTATSDNRNDVVGRIISRSFLACLFNRQIDIQPVIPWERITVFHLSKYRLEYLYEVLRKCDNLQELILGERHVGAYYDSIAGWGSGLRLDSLRTLKFVVHGAAEDSRVLQILTLPTLERLEIVLKARAPEHGKMVFDVEPILEMLGRSGCTLKALSIRNLRYQIYALGRFLKYAACLEELVLEGDVSRFVIKEFAAKLDGLEKLAIRCTPCTRSGAGLPPPVDSILGAVRGMPRLRSLEVQARVPRHMWRTVAQVDELRSRDIDELSVIDNVVTLLRDRSMFPVEAFKILPHPQKDPDYTQLEHFWDEVSGLPGTTRDKIRQLLEEWPKEGALNRPFNFGHDGLTFPYVSPFADFEIPREAGRNGWRIVGLDVNSI</sequence>
<evidence type="ECO:0000259" key="1">
    <source>
        <dbReference type="PROSITE" id="PS50181"/>
    </source>
</evidence>
<comment type="caution">
    <text evidence="2">The sequence shown here is derived from an EMBL/GenBank/DDBJ whole genome shotgun (WGS) entry which is preliminary data.</text>
</comment>
<dbReference type="PANTHER" id="PTHR38926:SF5">
    <property type="entry name" value="F-BOX AND LEUCINE-RICH REPEAT PROTEIN 6"/>
    <property type="match status" value="1"/>
</dbReference>
<feature type="domain" description="F-box" evidence="1">
    <location>
        <begin position="11"/>
        <end position="71"/>
    </location>
</feature>
<dbReference type="PANTHER" id="PTHR38926">
    <property type="entry name" value="F-BOX DOMAIN CONTAINING PROTEIN, EXPRESSED"/>
    <property type="match status" value="1"/>
</dbReference>
<gene>
    <name evidence="2" type="ORF">VNI00_018834</name>
</gene>
<dbReference type="InterPro" id="IPR032675">
    <property type="entry name" value="LRR_dom_sf"/>
</dbReference>
<dbReference type="InterPro" id="IPR036047">
    <property type="entry name" value="F-box-like_dom_sf"/>
</dbReference>
<proteinExistence type="predicted"/>
<name>A0AAW0AX55_9AGAR</name>
<dbReference type="Proteomes" id="UP001383192">
    <property type="component" value="Unassembled WGS sequence"/>
</dbReference>
<dbReference type="Gene3D" id="1.20.1280.50">
    <property type="match status" value="1"/>
</dbReference>
<dbReference type="AlphaFoldDB" id="A0AAW0AX55"/>
<dbReference type="InterPro" id="IPR001810">
    <property type="entry name" value="F-box_dom"/>
</dbReference>
<reference evidence="2 3" key="1">
    <citation type="submission" date="2024-01" db="EMBL/GenBank/DDBJ databases">
        <title>A draft genome for a cacao thread blight-causing isolate of Paramarasmius palmivorus.</title>
        <authorList>
            <person name="Baruah I.K."/>
            <person name="Bukari Y."/>
            <person name="Amoako-Attah I."/>
            <person name="Meinhardt L.W."/>
            <person name="Bailey B.A."/>
            <person name="Cohen S.P."/>
        </authorList>
    </citation>
    <scope>NUCLEOTIDE SEQUENCE [LARGE SCALE GENOMIC DNA]</scope>
    <source>
        <strain evidence="2 3">GH-12</strain>
    </source>
</reference>
<dbReference type="SUPFAM" id="SSF81383">
    <property type="entry name" value="F-box domain"/>
    <property type="match status" value="1"/>
</dbReference>
<keyword evidence="3" id="KW-1185">Reference proteome</keyword>